<evidence type="ECO:0000313" key="1">
    <source>
        <dbReference type="EMBL" id="CAG7816291.1"/>
    </source>
</evidence>
<evidence type="ECO:0000313" key="2">
    <source>
        <dbReference type="Proteomes" id="UP000708208"/>
    </source>
</evidence>
<dbReference type="EMBL" id="CAJVCH010366330">
    <property type="protein sequence ID" value="CAG7816291.1"/>
    <property type="molecule type" value="Genomic_DNA"/>
</dbReference>
<comment type="caution">
    <text evidence="1">The sequence shown here is derived from an EMBL/GenBank/DDBJ whole genome shotgun (WGS) entry which is preliminary data.</text>
</comment>
<keyword evidence="2" id="KW-1185">Reference proteome</keyword>
<accession>A0A8J2KMP2</accession>
<gene>
    <name evidence="1" type="ORF">AFUS01_LOCUS26917</name>
</gene>
<dbReference type="Proteomes" id="UP000708208">
    <property type="component" value="Unassembled WGS sequence"/>
</dbReference>
<sequence>MVWLRHQV</sequence>
<name>A0A8J2KMP2_9HEXA</name>
<proteinExistence type="predicted"/>
<organism evidence="1 2">
    <name type="scientific">Allacma fusca</name>
    <dbReference type="NCBI Taxonomy" id="39272"/>
    <lineage>
        <taxon>Eukaryota</taxon>
        <taxon>Metazoa</taxon>
        <taxon>Ecdysozoa</taxon>
        <taxon>Arthropoda</taxon>
        <taxon>Hexapoda</taxon>
        <taxon>Collembola</taxon>
        <taxon>Symphypleona</taxon>
        <taxon>Sminthuridae</taxon>
        <taxon>Allacma</taxon>
    </lineage>
</organism>
<feature type="non-terminal residue" evidence="1">
    <location>
        <position position="1"/>
    </location>
</feature>
<reference evidence="1" key="1">
    <citation type="submission" date="2021-06" db="EMBL/GenBank/DDBJ databases">
        <authorList>
            <person name="Hodson N. C."/>
            <person name="Mongue J. A."/>
            <person name="Jaron S. K."/>
        </authorList>
    </citation>
    <scope>NUCLEOTIDE SEQUENCE</scope>
</reference>
<protein>
    <submittedName>
        <fullName evidence="1">Uncharacterized protein</fullName>
    </submittedName>
</protein>